<sequence>MLENTLENELKTLPNSAGIYQYFNKEGKLLYIGKAKNLKNRIRSYFAFTPSLHANPRNSLRIQKMIQEAVHLEFITTNSEADALILENSFIKQLHPKYNILLRDDKTYPYIYVDFDEEFPRFEITRKLVKKSKIKYFGPFFKGARELLDALYFYYPLKQKANCKSPCIFYQIGRCLAPCNQAISKEKYHQILNEAVHALLNPSILIKNLEQQMAFLAQNENYEEAARIRDQIAIIKELELKVELDIAKLEDFEVFVLAFEKSMLSTLRFVVQNGKIISANSQITLVKNTIECDKNEIYKQFILENFSIDIPLISSTIYVYEEFEDRMLLEEILSQRFNKKIHIKIPKIGEKRKICDLAFQNALLNIKKEQKNNDFTMQEALKSYFELENLPQCIEIFDNSHLQGVANVGAMVSYKMGVWDKSRYRKFHLKYKNDYEQMREVLTRRALEFDKMSPPDLWLIDGGKVLLDLAREIILSSGANVDILAISKEKIDAKAHRAKGGAKDKIHSIKGEFALSVNDKKLQFLQKLRDEAHRFAISFHQNTKKKQDLSSSKLVNLGLNSRVIQKLLAYYGNFEAIHKANFNELMSLVGRKIAQKIKEN</sequence>
<evidence type="ECO:0000256" key="3">
    <source>
        <dbReference type="ARBA" id="ARBA00022769"/>
    </source>
</evidence>
<dbReference type="HAMAP" id="MF_00203">
    <property type="entry name" value="UvrC"/>
    <property type="match status" value="1"/>
</dbReference>
<dbReference type="Gene3D" id="3.30.420.340">
    <property type="entry name" value="UvrC, RNAse H endonuclease domain"/>
    <property type="match status" value="1"/>
</dbReference>
<evidence type="ECO:0000256" key="6">
    <source>
        <dbReference type="ARBA" id="ARBA00023236"/>
    </source>
</evidence>
<evidence type="ECO:0000259" key="10">
    <source>
        <dbReference type="PROSITE" id="PS50165"/>
    </source>
</evidence>
<dbReference type="SUPFAM" id="SSF46600">
    <property type="entry name" value="C-terminal UvrC-binding domain of UvrB"/>
    <property type="match status" value="1"/>
</dbReference>
<dbReference type="PROSITE" id="PS50164">
    <property type="entry name" value="GIY_YIG"/>
    <property type="match status" value="1"/>
</dbReference>
<keyword evidence="2 7" id="KW-0227">DNA damage</keyword>
<dbReference type="AlphaFoldDB" id="A0A424Z297"/>
<dbReference type="InterPro" id="IPR047296">
    <property type="entry name" value="GIY-YIG_UvrC_Cho"/>
</dbReference>
<proteinExistence type="inferred from homology"/>
<comment type="similarity">
    <text evidence="7">Belongs to the UvrC family.</text>
</comment>
<dbReference type="Gene3D" id="3.40.1440.10">
    <property type="entry name" value="GIY-YIG endonuclease"/>
    <property type="match status" value="1"/>
</dbReference>
<feature type="domain" description="UvrC family homology region profile" evidence="10">
    <location>
        <begin position="254"/>
        <end position="474"/>
    </location>
</feature>
<keyword evidence="3 7" id="KW-0228">DNA excision</keyword>
<dbReference type="InterPro" id="IPR000305">
    <property type="entry name" value="GIY-YIG_endonuc"/>
</dbReference>
<dbReference type="InterPro" id="IPR036876">
    <property type="entry name" value="UVR_dom_sf"/>
</dbReference>
<dbReference type="PROSITE" id="PS50151">
    <property type="entry name" value="UVR"/>
    <property type="match status" value="1"/>
</dbReference>
<dbReference type="Proteomes" id="UP000286095">
    <property type="component" value="Unassembled WGS sequence"/>
</dbReference>
<keyword evidence="4 7" id="KW-0267">Excision nuclease</keyword>
<dbReference type="InterPro" id="IPR010994">
    <property type="entry name" value="RuvA_2-like"/>
</dbReference>
<evidence type="ECO:0000259" key="9">
    <source>
        <dbReference type="PROSITE" id="PS50164"/>
    </source>
</evidence>
<dbReference type="GO" id="GO:0003677">
    <property type="term" value="F:DNA binding"/>
    <property type="evidence" value="ECO:0007669"/>
    <property type="project" value="UniProtKB-UniRule"/>
</dbReference>
<dbReference type="PANTHER" id="PTHR30562:SF1">
    <property type="entry name" value="UVRABC SYSTEM PROTEIN C"/>
    <property type="match status" value="1"/>
</dbReference>
<dbReference type="SUPFAM" id="SSF47781">
    <property type="entry name" value="RuvA domain 2-like"/>
    <property type="match status" value="1"/>
</dbReference>
<dbReference type="InterPro" id="IPR035901">
    <property type="entry name" value="GIY-YIG_endonuc_sf"/>
</dbReference>
<dbReference type="Pfam" id="PF22920">
    <property type="entry name" value="UvrC_RNaseH"/>
    <property type="match status" value="1"/>
</dbReference>
<dbReference type="Gene3D" id="1.10.150.20">
    <property type="entry name" value="5' to 3' exonuclease, C-terminal subdomain"/>
    <property type="match status" value="1"/>
</dbReference>
<keyword evidence="5 7" id="KW-0234">DNA repair</keyword>
<keyword evidence="6 7" id="KW-0742">SOS response</keyword>
<dbReference type="GO" id="GO:0005737">
    <property type="term" value="C:cytoplasm"/>
    <property type="evidence" value="ECO:0007669"/>
    <property type="project" value="UniProtKB-SubCell"/>
</dbReference>
<dbReference type="GO" id="GO:0009380">
    <property type="term" value="C:excinuclease repair complex"/>
    <property type="evidence" value="ECO:0007669"/>
    <property type="project" value="InterPro"/>
</dbReference>
<dbReference type="RefSeq" id="WP_124133964.1">
    <property type="nucleotide sequence ID" value="NZ_QURW01000003.1"/>
</dbReference>
<dbReference type="PROSITE" id="PS50165">
    <property type="entry name" value="UVRC"/>
    <property type="match status" value="1"/>
</dbReference>
<dbReference type="GO" id="GO:0009381">
    <property type="term" value="F:excinuclease ABC activity"/>
    <property type="evidence" value="ECO:0007669"/>
    <property type="project" value="UniProtKB-UniRule"/>
</dbReference>
<dbReference type="NCBIfam" id="TIGR00194">
    <property type="entry name" value="uvrC"/>
    <property type="match status" value="1"/>
</dbReference>
<dbReference type="InterPro" id="IPR038476">
    <property type="entry name" value="UvrC_RNase_H_dom_sf"/>
</dbReference>
<comment type="subcellular location">
    <subcellularLocation>
        <location evidence="7">Cytoplasm</location>
    </subcellularLocation>
</comment>
<gene>
    <name evidence="7 11" type="primary">uvrC</name>
    <name evidence="11" type="ORF">DZD40_01660</name>
</gene>
<feature type="domain" description="UVR" evidence="8">
    <location>
        <begin position="203"/>
        <end position="238"/>
    </location>
</feature>
<dbReference type="EMBL" id="QURW01000003">
    <property type="protein sequence ID" value="RQD88296.1"/>
    <property type="molecule type" value="Genomic_DNA"/>
</dbReference>
<dbReference type="Pfam" id="PF08459">
    <property type="entry name" value="UvrC_RNaseH_dom"/>
    <property type="match status" value="1"/>
</dbReference>
<evidence type="ECO:0000256" key="4">
    <source>
        <dbReference type="ARBA" id="ARBA00022881"/>
    </source>
</evidence>
<evidence type="ECO:0000313" key="12">
    <source>
        <dbReference type="Proteomes" id="UP000286095"/>
    </source>
</evidence>
<reference evidence="11 12" key="1">
    <citation type="submission" date="2018-08" db="EMBL/GenBank/DDBJ databases">
        <title>Survival mechanisms of Campylobacter hepaticus identified by genomic analysis and comparative transcriptomic analysis of in vivo and in vitro derived bacteria.</title>
        <authorList>
            <person name="Van T.T.H."/>
            <person name="Moore R.J."/>
        </authorList>
    </citation>
    <scope>NUCLEOTIDE SEQUENCE [LARGE SCALE GENOMIC DNA]</scope>
    <source>
        <strain evidence="11 12">54L</strain>
    </source>
</reference>
<protein>
    <recommendedName>
        <fullName evidence="7">UvrABC system protein C</fullName>
        <shortName evidence="7">Protein UvrC</shortName>
    </recommendedName>
    <alternativeName>
        <fullName evidence="7">Excinuclease ABC subunit C</fullName>
    </alternativeName>
</protein>
<evidence type="ECO:0000256" key="1">
    <source>
        <dbReference type="ARBA" id="ARBA00022490"/>
    </source>
</evidence>
<dbReference type="InterPro" id="IPR001162">
    <property type="entry name" value="UvrC_RNase_H_dom"/>
</dbReference>
<dbReference type="InterPro" id="IPR050066">
    <property type="entry name" value="UvrABC_protein_C"/>
</dbReference>
<organism evidence="11 12">
    <name type="scientific">Campylobacter hepaticus</name>
    <dbReference type="NCBI Taxonomy" id="1813019"/>
    <lineage>
        <taxon>Bacteria</taxon>
        <taxon>Pseudomonadati</taxon>
        <taxon>Campylobacterota</taxon>
        <taxon>Epsilonproteobacteria</taxon>
        <taxon>Campylobacterales</taxon>
        <taxon>Campylobacteraceae</taxon>
        <taxon>Campylobacter</taxon>
    </lineage>
</organism>
<evidence type="ECO:0000313" key="11">
    <source>
        <dbReference type="EMBL" id="RQD88296.1"/>
    </source>
</evidence>
<feature type="domain" description="GIY-YIG" evidence="9">
    <location>
        <begin position="15"/>
        <end position="100"/>
    </location>
</feature>
<dbReference type="InterPro" id="IPR004791">
    <property type="entry name" value="UvrC"/>
</dbReference>
<dbReference type="SMART" id="SM00465">
    <property type="entry name" value="GIYc"/>
    <property type="match status" value="1"/>
</dbReference>
<evidence type="ECO:0000256" key="5">
    <source>
        <dbReference type="ARBA" id="ARBA00023204"/>
    </source>
</evidence>
<dbReference type="GO" id="GO:0009432">
    <property type="term" value="P:SOS response"/>
    <property type="evidence" value="ECO:0007669"/>
    <property type="project" value="UniProtKB-UniRule"/>
</dbReference>
<dbReference type="PANTHER" id="PTHR30562">
    <property type="entry name" value="UVRC/OXIDOREDUCTASE"/>
    <property type="match status" value="1"/>
</dbReference>
<comment type="function">
    <text evidence="7">The UvrABC repair system catalyzes the recognition and processing of DNA lesions. UvrC both incises the 5' and 3' sides of the lesion. The N-terminal half is responsible for the 3' incision and the C-terminal half is responsible for the 5' incision.</text>
</comment>
<dbReference type="FunFam" id="3.40.1440.10:FF:000001">
    <property type="entry name" value="UvrABC system protein C"/>
    <property type="match status" value="1"/>
</dbReference>
<comment type="subunit">
    <text evidence="7">Interacts with UvrB in an incision complex.</text>
</comment>
<dbReference type="CDD" id="cd10434">
    <property type="entry name" value="GIY-YIG_UvrC_Cho"/>
    <property type="match status" value="1"/>
</dbReference>
<keyword evidence="1 7" id="KW-0963">Cytoplasm</keyword>
<dbReference type="SUPFAM" id="SSF82771">
    <property type="entry name" value="GIY-YIG endonuclease"/>
    <property type="match status" value="1"/>
</dbReference>
<dbReference type="STRING" id="1813019.A2J15_00370"/>
<dbReference type="InterPro" id="IPR001943">
    <property type="entry name" value="UVR_dom"/>
</dbReference>
<accession>A0A424Z297</accession>
<comment type="caution">
    <text evidence="11">The sequence shown here is derived from an EMBL/GenBank/DDBJ whole genome shotgun (WGS) entry which is preliminary data.</text>
</comment>
<dbReference type="Pfam" id="PF01541">
    <property type="entry name" value="GIY-YIG"/>
    <property type="match status" value="1"/>
</dbReference>
<dbReference type="GO" id="GO:0006289">
    <property type="term" value="P:nucleotide-excision repair"/>
    <property type="evidence" value="ECO:0007669"/>
    <property type="project" value="UniProtKB-UniRule"/>
</dbReference>
<evidence type="ECO:0000256" key="7">
    <source>
        <dbReference type="HAMAP-Rule" id="MF_00203"/>
    </source>
</evidence>
<dbReference type="Pfam" id="PF02151">
    <property type="entry name" value="UVR"/>
    <property type="match status" value="1"/>
</dbReference>
<evidence type="ECO:0000259" key="8">
    <source>
        <dbReference type="PROSITE" id="PS50151"/>
    </source>
</evidence>
<dbReference type="Gene3D" id="4.10.860.10">
    <property type="entry name" value="UVR domain"/>
    <property type="match status" value="1"/>
</dbReference>
<name>A0A424Z297_9BACT</name>
<evidence type="ECO:0000256" key="2">
    <source>
        <dbReference type="ARBA" id="ARBA00022763"/>
    </source>
</evidence>